<proteinExistence type="predicted"/>
<dbReference type="PATRIC" id="fig|999432.5.peg.1239"/>
<evidence type="ECO:0008006" key="3">
    <source>
        <dbReference type="Google" id="ProtNLM"/>
    </source>
</evidence>
<name>A0A0E2EHZ2_TREDN</name>
<dbReference type="EMBL" id="AGDV01000010">
    <property type="protein sequence ID" value="EMB33809.1"/>
    <property type="molecule type" value="Genomic_DNA"/>
</dbReference>
<evidence type="ECO:0000256" key="1">
    <source>
        <dbReference type="SAM" id="SignalP"/>
    </source>
</evidence>
<comment type="caution">
    <text evidence="2">The sequence shown here is derived from an EMBL/GenBank/DDBJ whole genome shotgun (WGS) entry which is preliminary data.</text>
</comment>
<evidence type="ECO:0000313" key="2">
    <source>
        <dbReference type="EMBL" id="EMB33809.1"/>
    </source>
</evidence>
<dbReference type="HOGENOM" id="CLU_601203_0_0_12"/>
<dbReference type="RefSeq" id="WP_002667411.1">
    <property type="nucleotide sequence ID" value="NZ_CM001795.1"/>
</dbReference>
<dbReference type="AlphaFoldDB" id="A0A0E2EHZ2"/>
<accession>A0A0E2EHZ2</accession>
<sequence>MKIQKKLFIFAVLLMTASLVFAQISMTSYSTQNLFGTDVDDFMNVNEWQNVQPKNIFGFLGYGKTGKGSINLGLAHQFKPFYLGTYFEGQLNGWEKKKEANGNITTYIPAGTASKSNGKLLFGFGNIGIMTDVSYKPDQNKKTEWTEATKTKQTDNLFNLDFNLIAGINLNSNNKLFKISAKLGLESDVGKKTTKVDSKLTKFEDKSKYNLVINAGFSHDFSSKDGITQTVLADLDTKWGIWPTKREVNVVGGVTTTDYKYGELKDILRLTPKYRIAYEPEGKFAFKAEAGLGIGFDFENDYNYTRTVVSSGGDTKAYNAARTYKTTLSLQPELKAAFVYAPVSKFKLNFGLGFNVPSVNWAFEKTETRDASGNVTNTAKGNILKFNTNDGKFSADSGFTWLITENVIFDANWNIINNLMDTFSTNLSEGAGTNFWNTVNQLVVHNIKFALSVKF</sequence>
<keyword evidence="1" id="KW-0732">Signal</keyword>
<gene>
    <name evidence="2" type="ORF">HMPREF9726_01189</name>
</gene>
<organism evidence="2">
    <name type="scientific">Treponema denticola H-22</name>
    <dbReference type="NCBI Taxonomy" id="999432"/>
    <lineage>
        <taxon>Bacteria</taxon>
        <taxon>Pseudomonadati</taxon>
        <taxon>Spirochaetota</taxon>
        <taxon>Spirochaetia</taxon>
        <taxon>Spirochaetales</taxon>
        <taxon>Treponemataceae</taxon>
        <taxon>Treponema</taxon>
    </lineage>
</organism>
<feature type="signal peptide" evidence="1">
    <location>
        <begin position="1"/>
        <end position="22"/>
    </location>
</feature>
<reference evidence="2" key="1">
    <citation type="submission" date="2012-01" db="EMBL/GenBank/DDBJ databases">
        <title>The Genome Sequence of Treponema denticola H-22.</title>
        <authorList>
            <consortium name="The Broad Institute Genome Sequencing Platform"/>
            <person name="Earl A."/>
            <person name="Ward D."/>
            <person name="Feldgarden M."/>
            <person name="Gevers D."/>
            <person name="Blanton J.M."/>
            <person name="Fenno C.J."/>
            <person name="Baranova O.V."/>
            <person name="Mathney J."/>
            <person name="Dewhirst F.E."/>
            <person name="Izard J."/>
            <person name="Young S.K."/>
            <person name="Zeng Q."/>
            <person name="Gargeya S."/>
            <person name="Fitzgerald M."/>
            <person name="Haas B."/>
            <person name="Abouelleil A."/>
            <person name="Alvarado L."/>
            <person name="Arachchi H.M."/>
            <person name="Berlin A."/>
            <person name="Chapman S.B."/>
            <person name="Gearin G."/>
            <person name="Goldberg J."/>
            <person name="Griggs A."/>
            <person name="Gujja S."/>
            <person name="Hansen M."/>
            <person name="Heiman D."/>
            <person name="Howarth C."/>
            <person name="Larimer J."/>
            <person name="Lui A."/>
            <person name="MacDonald P.J.P."/>
            <person name="McCowen C."/>
            <person name="Montmayeur A."/>
            <person name="Murphy C."/>
            <person name="Neiman D."/>
            <person name="Pearson M."/>
            <person name="Priest M."/>
            <person name="Roberts A."/>
            <person name="Saif S."/>
            <person name="Shea T."/>
            <person name="Sisk P."/>
            <person name="Stolte C."/>
            <person name="Sykes S."/>
            <person name="Wortman J."/>
            <person name="Nusbaum C."/>
            <person name="Birren B."/>
        </authorList>
    </citation>
    <scope>NUCLEOTIDE SEQUENCE [LARGE SCALE GENOMIC DNA]</scope>
    <source>
        <strain evidence="2">H-22</strain>
    </source>
</reference>
<protein>
    <recommendedName>
        <fullName evidence="3">Outer membrane protein beta-barrel domain-containing protein</fullName>
    </recommendedName>
</protein>
<feature type="chain" id="PRO_5002393659" description="Outer membrane protein beta-barrel domain-containing protein" evidence="1">
    <location>
        <begin position="23"/>
        <end position="455"/>
    </location>
</feature>
<dbReference type="Proteomes" id="UP000011705">
    <property type="component" value="Chromosome"/>
</dbReference>